<dbReference type="GeneID" id="84233651"/>
<dbReference type="NCBIfam" id="TIGR00230">
    <property type="entry name" value="sfsA"/>
    <property type="match status" value="1"/>
</dbReference>
<dbReference type="InterPro" id="IPR040452">
    <property type="entry name" value="SfsA_C"/>
</dbReference>
<dbReference type="AlphaFoldDB" id="A0AA51UMY2"/>
<dbReference type="Proteomes" id="UP001182908">
    <property type="component" value="Chromosome"/>
</dbReference>
<proteinExistence type="inferred from homology"/>
<dbReference type="GO" id="GO:0003677">
    <property type="term" value="F:DNA binding"/>
    <property type="evidence" value="ECO:0007669"/>
    <property type="project" value="InterPro"/>
</dbReference>
<evidence type="ECO:0000256" key="1">
    <source>
        <dbReference type="HAMAP-Rule" id="MF_00095"/>
    </source>
</evidence>
<dbReference type="PANTHER" id="PTHR30545:SF2">
    <property type="entry name" value="SUGAR FERMENTATION STIMULATION PROTEIN A"/>
    <property type="match status" value="1"/>
</dbReference>
<dbReference type="HAMAP" id="MF_00095">
    <property type="entry name" value="SfsA"/>
    <property type="match status" value="1"/>
</dbReference>
<dbReference type="InterPro" id="IPR005224">
    <property type="entry name" value="SfsA"/>
</dbReference>
<feature type="domain" description="SfsA N-terminal OB" evidence="3">
    <location>
        <begin position="27"/>
        <end position="96"/>
    </location>
</feature>
<sequence>MSQKPPSSTDYPKKVLEIPTDTEGILIERPNRFLAIVEIDDNGTKSQEKVHVHDPGRLIDILYPGNRVLLRKASNPKRKTGWDMIAGRIGEEWILINSAFHRQISQWILENRIIDKLRNIDNIIPEQRFGDSRLDYLLEEGRKKTWVEVKGCTLAEDNVAVFPDAPTTRGKRHLEELMRAVDEGNDAAIIILVFRSDAKCFTPNRKIDIDFTETMIKAVEKGVMVFPLQFCFENNNIYYLSQIPLCLEKTGLIAGLIE</sequence>
<dbReference type="CDD" id="cd22357">
    <property type="entry name" value="SfsA-like"/>
    <property type="match status" value="1"/>
</dbReference>
<protein>
    <recommendedName>
        <fullName evidence="1">Sugar fermentation stimulation protein homolog</fullName>
    </recommendedName>
</protein>
<accession>A0AA51UMY2</accession>
<evidence type="ECO:0000313" key="5">
    <source>
        <dbReference type="Proteomes" id="UP001182908"/>
    </source>
</evidence>
<reference evidence="4 5" key="1">
    <citation type="submission" date="2023-08" db="EMBL/GenBank/DDBJ databases">
        <title>Methanolobus mangrovi sp. nov. and Methanolobus sediminis sp. nov, two novel methylotrophic methanogens isolated from mangrove sediments in China.</title>
        <authorList>
            <person name="Zhou J."/>
        </authorList>
    </citation>
    <scope>NUCLEOTIDE SEQUENCE [LARGE SCALE GENOMIC DNA]</scope>
    <source>
        <strain evidence="4 5">FTZ6</strain>
    </source>
</reference>
<dbReference type="KEGG" id="mseb:RE474_13000"/>
<dbReference type="Pfam" id="PF17746">
    <property type="entry name" value="SfsA_N"/>
    <property type="match status" value="1"/>
</dbReference>
<comment type="similarity">
    <text evidence="1">Belongs to the SfsA family.</text>
</comment>
<keyword evidence="5" id="KW-1185">Reference proteome</keyword>
<evidence type="ECO:0000259" key="2">
    <source>
        <dbReference type="Pfam" id="PF03749"/>
    </source>
</evidence>
<dbReference type="InterPro" id="IPR041465">
    <property type="entry name" value="SfsA_N"/>
</dbReference>
<name>A0AA51UMY2_9EURY</name>
<dbReference type="EMBL" id="CP133592">
    <property type="protein sequence ID" value="WMW24980.1"/>
    <property type="molecule type" value="Genomic_DNA"/>
</dbReference>
<evidence type="ECO:0000313" key="4">
    <source>
        <dbReference type="EMBL" id="WMW24980.1"/>
    </source>
</evidence>
<feature type="domain" description="Sugar fermentation stimulation protein C-terminal" evidence="2">
    <location>
        <begin position="100"/>
        <end position="234"/>
    </location>
</feature>
<dbReference type="Gene3D" id="2.40.50.580">
    <property type="match status" value="1"/>
</dbReference>
<dbReference type="PANTHER" id="PTHR30545">
    <property type="entry name" value="SUGAR FERMENTATION STIMULATION PROTEIN A"/>
    <property type="match status" value="1"/>
</dbReference>
<dbReference type="RefSeq" id="WP_309310787.1">
    <property type="nucleotide sequence ID" value="NZ_CP133592.1"/>
</dbReference>
<gene>
    <name evidence="1 4" type="primary">sfsA</name>
    <name evidence="4" type="ORF">RE474_13000</name>
</gene>
<dbReference type="Pfam" id="PF03749">
    <property type="entry name" value="SfsA"/>
    <property type="match status" value="1"/>
</dbReference>
<dbReference type="Gene3D" id="3.40.1350.60">
    <property type="match status" value="1"/>
</dbReference>
<evidence type="ECO:0000259" key="3">
    <source>
        <dbReference type="Pfam" id="PF17746"/>
    </source>
</evidence>
<organism evidence="4 5">
    <name type="scientific">Methanolobus sediminis</name>
    <dbReference type="NCBI Taxonomy" id="3072978"/>
    <lineage>
        <taxon>Archaea</taxon>
        <taxon>Methanobacteriati</taxon>
        <taxon>Methanobacteriota</taxon>
        <taxon>Stenosarchaea group</taxon>
        <taxon>Methanomicrobia</taxon>
        <taxon>Methanosarcinales</taxon>
        <taxon>Methanosarcinaceae</taxon>
        <taxon>Methanolobus</taxon>
    </lineage>
</organism>